<dbReference type="PANTHER" id="PTHR43740">
    <property type="entry name" value="LEUCYL-TRNA SYNTHETASE"/>
    <property type="match status" value="1"/>
</dbReference>
<dbReference type="SUPFAM" id="SSF52374">
    <property type="entry name" value="Nucleotidylyl transferase"/>
    <property type="match status" value="1"/>
</dbReference>
<comment type="catalytic activity">
    <reaction evidence="8 9">
        <text>tRNA(Leu) + L-leucine + ATP = L-leucyl-tRNA(Leu) + AMP + diphosphate</text>
        <dbReference type="Rhea" id="RHEA:11688"/>
        <dbReference type="Rhea" id="RHEA-COMP:9613"/>
        <dbReference type="Rhea" id="RHEA-COMP:9622"/>
        <dbReference type="ChEBI" id="CHEBI:30616"/>
        <dbReference type="ChEBI" id="CHEBI:33019"/>
        <dbReference type="ChEBI" id="CHEBI:57427"/>
        <dbReference type="ChEBI" id="CHEBI:78442"/>
        <dbReference type="ChEBI" id="CHEBI:78494"/>
        <dbReference type="ChEBI" id="CHEBI:456215"/>
        <dbReference type="EC" id="6.1.1.4"/>
    </reaction>
</comment>
<evidence type="ECO:0000256" key="10">
    <source>
        <dbReference type="RuleBase" id="RU363035"/>
    </source>
</evidence>
<dbReference type="InterPro" id="IPR002300">
    <property type="entry name" value="aa-tRNA-synth_Ia"/>
</dbReference>
<dbReference type="NCBIfam" id="TIGR00396">
    <property type="entry name" value="leuS_bact"/>
    <property type="match status" value="1"/>
</dbReference>
<evidence type="ECO:0000259" key="13">
    <source>
        <dbReference type="Pfam" id="PF09334"/>
    </source>
</evidence>
<protein>
    <recommendedName>
        <fullName evidence="9">Leucine--tRNA ligase</fullName>
        <ecNumber evidence="9">6.1.1.4</ecNumber>
    </recommendedName>
    <alternativeName>
        <fullName evidence="9">Leucyl-tRNA synthetase</fullName>
        <shortName evidence="9">LeuRS</shortName>
    </alternativeName>
</protein>
<dbReference type="RefSeq" id="WP_189928791.1">
    <property type="nucleotide sequence ID" value="NZ_BNCD01000001.1"/>
</dbReference>
<dbReference type="InterPro" id="IPR014729">
    <property type="entry name" value="Rossmann-like_a/b/a_fold"/>
</dbReference>
<dbReference type="EC" id="6.1.1.4" evidence="9"/>
<evidence type="ECO:0000256" key="9">
    <source>
        <dbReference type="HAMAP-Rule" id="MF_00049"/>
    </source>
</evidence>
<dbReference type="Pfam" id="PF08264">
    <property type="entry name" value="Anticodon_1"/>
    <property type="match status" value="1"/>
</dbReference>
<comment type="caution">
    <text evidence="15">The sequence shown here is derived from an EMBL/GenBank/DDBJ whole genome shotgun (WGS) entry which is preliminary data.</text>
</comment>
<evidence type="ECO:0000256" key="1">
    <source>
        <dbReference type="ARBA" id="ARBA00005594"/>
    </source>
</evidence>
<proteinExistence type="inferred from homology"/>
<dbReference type="GO" id="GO:0002161">
    <property type="term" value="F:aminoacyl-tRNA deacylase activity"/>
    <property type="evidence" value="ECO:0007669"/>
    <property type="project" value="InterPro"/>
</dbReference>
<dbReference type="Gene3D" id="3.90.740.10">
    <property type="entry name" value="Valyl/Leucyl/Isoleucyl-tRNA synthetase, editing domain"/>
    <property type="match status" value="1"/>
</dbReference>
<dbReference type="Proteomes" id="UP000603708">
    <property type="component" value="Unassembled WGS sequence"/>
</dbReference>
<feature type="domain" description="Methionyl/Leucyl tRNA synthetase" evidence="13">
    <location>
        <begin position="43"/>
        <end position="187"/>
    </location>
</feature>
<feature type="short sequence motif" description="'HIGH' region" evidence="9">
    <location>
        <begin position="48"/>
        <end position="58"/>
    </location>
</feature>
<keyword evidence="6 9" id="KW-0648">Protein biosynthesis</keyword>
<dbReference type="InterPro" id="IPR013155">
    <property type="entry name" value="M/V/L/I-tRNA-synth_anticd-bd"/>
</dbReference>
<dbReference type="InterPro" id="IPR009008">
    <property type="entry name" value="Val/Leu/Ile-tRNA-synth_edit"/>
</dbReference>
<keyword evidence="4 9" id="KW-0547">Nucleotide-binding</keyword>
<dbReference type="FunFam" id="3.40.50.620:FF:000003">
    <property type="entry name" value="Leucine--tRNA ligase"/>
    <property type="match status" value="1"/>
</dbReference>
<comment type="similarity">
    <text evidence="1 9 10">Belongs to the class-I aminoacyl-tRNA synthetase family.</text>
</comment>
<dbReference type="Gene3D" id="3.10.20.590">
    <property type="match status" value="1"/>
</dbReference>
<dbReference type="SUPFAM" id="SSF50677">
    <property type="entry name" value="ValRS/IleRS/LeuRS editing domain"/>
    <property type="match status" value="1"/>
</dbReference>
<dbReference type="CDD" id="cd00812">
    <property type="entry name" value="LeuRS_core"/>
    <property type="match status" value="1"/>
</dbReference>
<dbReference type="InterPro" id="IPR015413">
    <property type="entry name" value="Methionyl/Leucyl_tRNA_Synth"/>
</dbReference>
<dbReference type="FunFam" id="3.40.50.620:FF:000100">
    <property type="entry name" value="probable leucine--tRNA ligase, mitochondrial"/>
    <property type="match status" value="1"/>
</dbReference>
<reference evidence="15" key="1">
    <citation type="journal article" date="2014" name="Int. J. Syst. Evol. Microbiol.">
        <title>Complete genome sequence of Corynebacterium casei LMG S-19264T (=DSM 44701T), isolated from a smear-ripened cheese.</title>
        <authorList>
            <consortium name="US DOE Joint Genome Institute (JGI-PGF)"/>
            <person name="Walter F."/>
            <person name="Albersmeier A."/>
            <person name="Kalinowski J."/>
            <person name="Ruckert C."/>
        </authorList>
    </citation>
    <scope>NUCLEOTIDE SEQUENCE</scope>
    <source>
        <strain evidence="15">JCM 5069</strain>
    </source>
</reference>
<evidence type="ECO:0000313" key="16">
    <source>
        <dbReference type="Proteomes" id="UP000603708"/>
    </source>
</evidence>
<dbReference type="GO" id="GO:0006429">
    <property type="term" value="P:leucyl-tRNA aminoacylation"/>
    <property type="evidence" value="ECO:0007669"/>
    <property type="project" value="UniProtKB-UniRule"/>
</dbReference>
<dbReference type="Gene3D" id="1.10.730.10">
    <property type="entry name" value="Isoleucyl-tRNA Synthetase, Domain 1"/>
    <property type="match status" value="1"/>
</dbReference>
<gene>
    <name evidence="9 15" type="primary">leuS</name>
    <name evidence="15" type="ORF">GCM10018793_00330</name>
</gene>
<reference evidence="15" key="2">
    <citation type="submission" date="2020-09" db="EMBL/GenBank/DDBJ databases">
        <authorList>
            <person name="Sun Q."/>
            <person name="Ohkuma M."/>
        </authorList>
    </citation>
    <scope>NUCLEOTIDE SEQUENCE</scope>
    <source>
        <strain evidence="15">JCM 5069</strain>
    </source>
</reference>
<organism evidence="15 16">
    <name type="scientific">Streptomyces sulfonofaciens</name>
    <dbReference type="NCBI Taxonomy" id="68272"/>
    <lineage>
        <taxon>Bacteria</taxon>
        <taxon>Bacillati</taxon>
        <taxon>Actinomycetota</taxon>
        <taxon>Actinomycetes</taxon>
        <taxon>Kitasatosporales</taxon>
        <taxon>Streptomycetaceae</taxon>
        <taxon>Streptomyces</taxon>
    </lineage>
</organism>
<dbReference type="Pfam" id="PF13603">
    <property type="entry name" value="tRNA-synt_1_2"/>
    <property type="match status" value="1"/>
</dbReference>
<accession>A0A919FM57</accession>
<dbReference type="InterPro" id="IPR025709">
    <property type="entry name" value="Leu_tRNA-synth_edit"/>
</dbReference>
<feature type="domain" description="Leucyl-tRNA synthetase editing" evidence="14">
    <location>
        <begin position="226"/>
        <end position="408"/>
    </location>
</feature>
<evidence type="ECO:0000259" key="11">
    <source>
        <dbReference type="Pfam" id="PF00133"/>
    </source>
</evidence>
<name>A0A919FM57_9ACTN</name>
<evidence type="ECO:0000256" key="5">
    <source>
        <dbReference type="ARBA" id="ARBA00022840"/>
    </source>
</evidence>
<feature type="short sequence motif" description="'KMSKS' region" evidence="9">
    <location>
        <begin position="583"/>
        <end position="587"/>
    </location>
</feature>
<keyword evidence="5 9" id="KW-0067">ATP-binding</keyword>
<feature type="domain" description="Aminoacyl-tRNA synthetase class Ia" evidence="11">
    <location>
        <begin position="422"/>
        <end position="613"/>
    </location>
</feature>
<evidence type="ECO:0000313" key="15">
    <source>
        <dbReference type="EMBL" id="GHH68872.1"/>
    </source>
</evidence>
<dbReference type="PRINTS" id="PR00985">
    <property type="entry name" value="TRNASYNTHLEU"/>
</dbReference>
<dbReference type="AlphaFoldDB" id="A0A919FM57"/>
<evidence type="ECO:0000259" key="12">
    <source>
        <dbReference type="Pfam" id="PF08264"/>
    </source>
</evidence>
<keyword evidence="3 9" id="KW-0436">Ligase</keyword>
<dbReference type="CDD" id="cd07958">
    <property type="entry name" value="Anticodon_Ia_Leu_BEm"/>
    <property type="match status" value="1"/>
</dbReference>
<dbReference type="Gene3D" id="3.40.50.620">
    <property type="entry name" value="HUPs"/>
    <property type="match status" value="2"/>
</dbReference>
<dbReference type="PANTHER" id="PTHR43740:SF2">
    <property type="entry name" value="LEUCINE--TRNA LIGASE, MITOCHONDRIAL"/>
    <property type="match status" value="1"/>
</dbReference>
<evidence type="ECO:0000256" key="7">
    <source>
        <dbReference type="ARBA" id="ARBA00023146"/>
    </source>
</evidence>
<dbReference type="GO" id="GO:0004823">
    <property type="term" value="F:leucine-tRNA ligase activity"/>
    <property type="evidence" value="ECO:0007669"/>
    <property type="project" value="UniProtKB-UniRule"/>
</dbReference>
<keyword evidence="2 9" id="KW-0963">Cytoplasm</keyword>
<evidence type="ECO:0000256" key="6">
    <source>
        <dbReference type="ARBA" id="ARBA00022917"/>
    </source>
</evidence>
<feature type="domain" description="Methionyl/Valyl/Leucyl/Isoleucyl-tRNA synthetase anticodon-binding" evidence="12">
    <location>
        <begin position="663"/>
        <end position="782"/>
    </location>
</feature>
<keyword evidence="16" id="KW-1185">Reference proteome</keyword>
<keyword evidence="7 9" id="KW-0030">Aminoacyl-tRNA synthetase</keyword>
<evidence type="ECO:0000256" key="2">
    <source>
        <dbReference type="ARBA" id="ARBA00022490"/>
    </source>
</evidence>
<dbReference type="EMBL" id="BNCD01000001">
    <property type="protein sequence ID" value="GHH68872.1"/>
    <property type="molecule type" value="Genomic_DNA"/>
</dbReference>
<dbReference type="HAMAP" id="MF_00049_B">
    <property type="entry name" value="Leu_tRNA_synth_B"/>
    <property type="match status" value="1"/>
</dbReference>
<evidence type="ECO:0000259" key="14">
    <source>
        <dbReference type="Pfam" id="PF13603"/>
    </source>
</evidence>
<dbReference type="GO" id="GO:0005524">
    <property type="term" value="F:ATP binding"/>
    <property type="evidence" value="ECO:0007669"/>
    <property type="project" value="UniProtKB-UniRule"/>
</dbReference>
<dbReference type="Pfam" id="PF09334">
    <property type="entry name" value="tRNA-synt_1g"/>
    <property type="match status" value="1"/>
</dbReference>
<comment type="subcellular location">
    <subcellularLocation>
        <location evidence="9">Cytoplasm</location>
    </subcellularLocation>
</comment>
<dbReference type="InterPro" id="IPR009080">
    <property type="entry name" value="tRNAsynth_Ia_anticodon-bd"/>
</dbReference>
<dbReference type="Pfam" id="PF00133">
    <property type="entry name" value="tRNA-synt_1"/>
    <property type="match status" value="1"/>
</dbReference>
<feature type="binding site" evidence="9">
    <location>
        <position position="586"/>
    </location>
    <ligand>
        <name>ATP</name>
        <dbReference type="ChEBI" id="CHEBI:30616"/>
    </ligand>
</feature>
<dbReference type="PROSITE" id="PS00178">
    <property type="entry name" value="AA_TRNA_LIGASE_I"/>
    <property type="match status" value="1"/>
</dbReference>
<sequence length="821" mass="92538">MTEVTPSTPFDPRAIERRWQQVWLEERSWEVSNSQPADKRAYVLEMLPYTSGEPHVGHLKNYSVGDAVAHFLRRQGYYVLHPMGFDAFGLPAENHAIRTHKHPRISTDESIASFREQFRQWGVSIDWTREISTHQPSYYRWTQWIFLQLYKHNLAYRKRSAVNWCPQDATVLANEQVVDGHCERCGSLVELKQLEQWFFRITDYAERLLRDLDGLDWPEHVKTMQRAWIGRSEGAGVTFKVAEQPREIRVFTTRPDTLYGVTFLALSPEHPDLDKLTEGTPQEAAVREYVNAARRAGHAERGNDDRPKTGVFTGRHAVHPLTEQKIPIVVADYVLMEYGTGAIMGVPAHDERDYQLARAIDLPIRPVIALDGGDTPELPFSGRGTAVNSGEFDGTPSREAASAITERLAGLGQGESVVSYKLRDWLLSRQRYWGCPIPIVYCDGCGLVPVPEEELPVHLPDIEDYAPKGKSPLAAAEDWVRTSCPKCGGEARRETDTMDTFVDSSWYYLRYCDPDNDSAPFSQEAMRAWMPVDQYIGGVEHAILHLLYSRFLVKALADFGHLPVQEPFGKLFTQGMITKDGAKMSKSKGNVVSPRTIIEKYGADTARCYVLFMGPPEQGADWSDEGLEGVHRFFRRVWRYTDEITGTGAEVIGRAEDPERDLALRRRTAWAINKVTEDMSGKFAFNTAIAALMTLSNDCSKALQDGIRRETVTEAVSTLASLLLPFAPHLASEVYHRLTGKQVWKEPWPVADESLLQTETIELIVQVNAKTRGRVSVPAGASEDDIRKTVRATSLIQREVGDRTVKRIIVVPGRLVNVLVG</sequence>
<dbReference type="InterPro" id="IPR002302">
    <property type="entry name" value="Leu-tRNA-ligase"/>
</dbReference>
<evidence type="ECO:0000256" key="3">
    <source>
        <dbReference type="ARBA" id="ARBA00022598"/>
    </source>
</evidence>
<dbReference type="FunFam" id="1.10.730.10:FF:000002">
    <property type="entry name" value="Leucine--tRNA ligase"/>
    <property type="match status" value="1"/>
</dbReference>
<dbReference type="GO" id="GO:0005829">
    <property type="term" value="C:cytosol"/>
    <property type="evidence" value="ECO:0007669"/>
    <property type="project" value="TreeGrafter"/>
</dbReference>
<evidence type="ECO:0000256" key="8">
    <source>
        <dbReference type="ARBA" id="ARBA00047469"/>
    </source>
</evidence>
<dbReference type="InterPro" id="IPR001412">
    <property type="entry name" value="aa-tRNA-synth_I_CS"/>
</dbReference>
<dbReference type="SUPFAM" id="SSF47323">
    <property type="entry name" value="Anticodon-binding domain of a subclass of class I aminoacyl-tRNA synthetases"/>
    <property type="match status" value="1"/>
</dbReference>
<evidence type="ECO:0000256" key="4">
    <source>
        <dbReference type="ARBA" id="ARBA00022741"/>
    </source>
</evidence>